<accession>A0A9P7B208</accession>
<keyword evidence="2" id="KW-0670">Pyruvate</keyword>
<organism evidence="2 3">
    <name type="scientific">Rhodotorula mucilaginosa</name>
    <name type="common">Yeast</name>
    <name type="synonym">Rhodotorula rubra</name>
    <dbReference type="NCBI Taxonomy" id="5537"/>
    <lineage>
        <taxon>Eukaryota</taxon>
        <taxon>Fungi</taxon>
        <taxon>Dikarya</taxon>
        <taxon>Basidiomycota</taxon>
        <taxon>Pucciniomycotina</taxon>
        <taxon>Microbotryomycetes</taxon>
        <taxon>Sporidiobolales</taxon>
        <taxon>Sporidiobolaceae</taxon>
        <taxon>Rhodotorula</taxon>
    </lineage>
</organism>
<name>A0A9P7B208_RHOMI</name>
<sequence length="136" mass="15148">MSAHLRWNHLLEWSVIPEADLKKIDKDTSAEVEKAVEEANKSPQPLQDKDILTDIYYKGTNPMAPTRCGSEDASARRQVPDFDHLSLASPSFDLRLTSPPYTAQIHHFTDSDLLPNGPPQFGSANNQKMDSLTSTV</sequence>
<feature type="region of interest" description="Disordered" evidence="1">
    <location>
        <begin position="107"/>
        <end position="136"/>
    </location>
</feature>
<keyword evidence="3" id="KW-1185">Reference proteome</keyword>
<evidence type="ECO:0000313" key="3">
    <source>
        <dbReference type="Proteomes" id="UP000777482"/>
    </source>
</evidence>
<evidence type="ECO:0000313" key="2">
    <source>
        <dbReference type="EMBL" id="KAG0654034.1"/>
    </source>
</evidence>
<dbReference type="OrthoDB" id="10256198at2759"/>
<protein>
    <submittedName>
        <fullName evidence="2">Alpha subunit of pyruvate dehydrogenase</fullName>
    </submittedName>
</protein>
<comment type="caution">
    <text evidence="2">The sequence shown here is derived from an EMBL/GenBank/DDBJ whole genome shotgun (WGS) entry which is preliminary data.</text>
</comment>
<dbReference type="EMBL" id="PUHQ01000164">
    <property type="protein sequence ID" value="KAG0654034.1"/>
    <property type="molecule type" value="Genomic_DNA"/>
</dbReference>
<dbReference type="Gene3D" id="3.40.50.970">
    <property type="match status" value="1"/>
</dbReference>
<reference evidence="2 3" key="1">
    <citation type="submission" date="2020-11" db="EMBL/GenBank/DDBJ databases">
        <title>Kefir isolates.</title>
        <authorList>
            <person name="Marcisauskas S."/>
            <person name="Kim Y."/>
            <person name="Blasche S."/>
        </authorList>
    </citation>
    <scope>NUCLEOTIDE SEQUENCE [LARGE SCALE GENOMIC DNA]</scope>
    <source>
        <strain evidence="2 3">KR</strain>
    </source>
</reference>
<proteinExistence type="predicted"/>
<evidence type="ECO:0000256" key="1">
    <source>
        <dbReference type="SAM" id="MobiDB-lite"/>
    </source>
</evidence>
<dbReference type="AlphaFoldDB" id="A0A9P7B208"/>
<dbReference type="Proteomes" id="UP000777482">
    <property type="component" value="Unassembled WGS sequence"/>
</dbReference>
<gene>
    <name evidence="2" type="primary">PDA1_2</name>
    <name evidence="2" type="ORF">C6P46_002008</name>
</gene>
<feature type="compositionally biased region" description="Polar residues" evidence="1">
    <location>
        <begin position="122"/>
        <end position="136"/>
    </location>
</feature>